<feature type="coiled-coil region" evidence="1">
    <location>
        <begin position="168"/>
        <end position="202"/>
    </location>
</feature>
<sequence>MYKGTLLKKTVFGLLLLLVLQVPGVFAHDQTYSLPQSSGSLIDQLNENLRKQQELKNKITAAKEQEKSLSSDIVYLENQIELTQLEIEETKTRLTQLAGDIDDVSSKLSSTKDELEYTNSVANSRLEAIYKQSFLSSFGQFFGSSNFNDFLTKQKYAEVIREQDLQLLSKLESLKDQYADQKTILEDKKKKEESLKADLEIKTNSLAGQQSSKQYILGVTKNNEQEYQRLLSQVQGEIAAISRALGGGRVRLGRVNRGDVVAFQGNSGCSTGTHVHFGLYIGRAPRNPKPYLDSGALRWPENSPTVTQWFGANYWWYWTNFGMPGHNGIDMTAGWGAPIYAAGSGTAYLSTDSAPCWLTGTLGKGIVIDHDNGWQTIYWHIQ</sequence>
<dbReference type="Pfam" id="PF01551">
    <property type="entry name" value="Peptidase_M23"/>
    <property type="match status" value="1"/>
</dbReference>
<evidence type="ECO:0000313" key="4">
    <source>
        <dbReference type="Proteomes" id="UP000179279"/>
    </source>
</evidence>
<dbReference type="InterPro" id="IPR011055">
    <property type="entry name" value="Dup_hybrid_motif"/>
</dbReference>
<dbReference type="CDD" id="cd12797">
    <property type="entry name" value="M23_peptidase"/>
    <property type="match status" value="2"/>
</dbReference>
<name>A0A1G1WYI0_9BACT</name>
<proteinExistence type="predicted"/>
<dbReference type="AlphaFoldDB" id="A0A1G1WYI0"/>
<evidence type="ECO:0000313" key="3">
    <source>
        <dbReference type="EMBL" id="OGY32816.1"/>
    </source>
</evidence>
<feature type="coiled-coil region" evidence="1">
    <location>
        <begin position="42"/>
        <end position="93"/>
    </location>
</feature>
<accession>A0A1G1WYI0</accession>
<keyword evidence="1" id="KW-0175">Coiled coil</keyword>
<reference evidence="3 4" key="1">
    <citation type="journal article" date="2016" name="Nat. Commun.">
        <title>Thousands of microbial genomes shed light on interconnected biogeochemical processes in an aquifer system.</title>
        <authorList>
            <person name="Anantharaman K."/>
            <person name="Brown C.T."/>
            <person name="Hug L.A."/>
            <person name="Sharon I."/>
            <person name="Castelle C.J."/>
            <person name="Probst A.J."/>
            <person name="Thomas B.C."/>
            <person name="Singh A."/>
            <person name="Wilkins M.J."/>
            <person name="Karaoz U."/>
            <person name="Brodie E.L."/>
            <person name="Williams K.H."/>
            <person name="Hubbard S.S."/>
            <person name="Banfield J.F."/>
        </authorList>
    </citation>
    <scope>NUCLEOTIDE SEQUENCE [LARGE SCALE GENOMIC DNA]</scope>
</reference>
<comment type="caution">
    <text evidence="3">The sequence shown here is derived from an EMBL/GenBank/DDBJ whole genome shotgun (WGS) entry which is preliminary data.</text>
</comment>
<dbReference type="InterPro" id="IPR050570">
    <property type="entry name" value="Cell_wall_metabolism_enzyme"/>
</dbReference>
<dbReference type="Gene3D" id="6.10.250.3150">
    <property type="match status" value="1"/>
</dbReference>
<evidence type="ECO:0000256" key="1">
    <source>
        <dbReference type="SAM" id="Coils"/>
    </source>
</evidence>
<feature type="domain" description="M23ase beta-sheet core" evidence="2">
    <location>
        <begin position="325"/>
        <end position="382"/>
    </location>
</feature>
<organism evidence="3 4">
    <name type="scientific">Candidatus Woykebacteria bacterium RIFCSPLOWO2_01_FULL_41_12</name>
    <dbReference type="NCBI Taxonomy" id="1802604"/>
    <lineage>
        <taxon>Bacteria</taxon>
        <taxon>Candidatus Woykeibacteriota</taxon>
    </lineage>
</organism>
<evidence type="ECO:0000259" key="2">
    <source>
        <dbReference type="Pfam" id="PF01551"/>
    </source>
</evidence>
<dbReference type="Gene3D" id="2.70.70.10">
    <property type="entry name" value="Glucose Permease (Domain IIA)"/>
    <property type="match status" value="2"/>
</dbReference>
<dbReference type="PANTHER" id="PTHR21666:SF270">
    <property type="entry name" value="MUREIN HYDROLASE ACTIVATOR ENVC"/>
    <property type="match status" value="1"/>
</dbReference>
<dbReference type="PANTHER" id="PTHR21666">
    <property type="entry name" value="PEPTIDASE-RELATED"/>
    <property type="match status" value="1"/>
</dbReference>
<dbReference type="EMBL" id="MHDA01000005">
    <property type="protein sequence ID" value="OGY32816.1"/>
    <property type="molecule type" value="Genomic_DNA"/>
</dbReference>
<protein>
    <recommendedName>
        <fullName evidence="2">M23ase beta-sheet core domain-containing protein</fullName>
    </recommendedName>
</protein>
<dbReference type="GO" id="GO:0004222">
    <property type="term" value="F:metalloendopeptidase activity"/>
    <property type="evidence" value="ECO:0007669"/>
    <property type="project" value="TreeGrafter"/>
</dbReference>
<gene>
    <name evidence="3" type="ORF">A3A57_00030</name>
</gene>
<dbReference type="SUPFAM" id="SSF51261">
    <property type="entry name" value="Duplicated hybrid motif"/>
    <property type="match status" value="2"/>
</dbReference>
<dbReference type="Proteomes" id="UP000179279">
    <property type="component" value="Unassembled WGS sequence"/>
</dbReference>
<dbReference type="InterPro" id="IPR016047">
    <property type="entry name" value="M23ase_b-sheet_dom"/>
</dbReference>